<dbReference type="InterPro" id="IPR008844">
    <property type="entry name" value="Spore_GerAC-like"/>
</dbReference>
<accession>A0A3M7TVE0</accession>
<gene>
    <name evidence="11" type="ORF">EBO34_05605</name>
</gene>
<dbReference type="Pfam" id="PF05504">
    <property type="entry name" value="Spore_GerAC"/>
    <property type="match status" value="1"/>
</dbReference>
<dbReference type="PANTHER" id="PTHR35789">
    <property type="entry name" value="SPORE GERMINATION PROTEIN B3"/>
    <property type="match status" value="1"/>
</dbReference>
<sequence length="369" mass="41792">MTGQKAARAQTCRTAFFCTFLLLLTGCVEPYILDEVQIIHAIGYDYIDDHHIEGTISIPVYGGSEDIRSETISAVSRTTKDIRLYLDAQSSKPLQTGKVSSVLFDRQLSELGLMRIIDTYVRDPRIGMRIQLAVVEEMSTKKLLETTYPMEVDVALYVSDLIEQNINQQNLPRMNFHIFLTNFYGQGRDPFLPILRSEGNAIKVAGLALLKGDRYVGQLNLKDCFLLKVLIEDFGDGSYEVILGPDENEYAMLRNIDSSTSYEITDATTNNPKIHATVSLSGKISEYSGSKLDQKKVDEIHKKAKKQLEQRIKKMLNRMQELNVDPMGIGDQVRRYNPDFSDDRWEEQFPNAAIDVDVNITIKETGVEE</sequence>
<dbReference type="NCBIfam" id="TIGR02887">
    <property type="entry name" value="spore_ger_x_C"/>
    <property type="match status" value="1"/>
</dbReference>
<keyword evidence="8" id="KW-0175">Coiled coil</keyword>
<evidence type="ECO:0000256" key="1">
    <source>
        <dbReference type="ARBA" id="ARBA00004635"/>
    </source>
</evidence>
<evidence type="ECO:0000256" key="3">
    <source>
        <dbReference type="ARBA" id="ARBA00022544"/>
    </source>
</evidence>
<dbReference type="InterPro" id="IPR057336">
    <property type="entry name" value="GerAC_N"/>
</dbReference>
<dbReference type="EMBL" id="RHIB01000001">
    <property type="protein sequence ID" value="RNA69413.1"/>
    <property type="molecule type" value="Genomic_DNA"/>
</dbReference>
<dbReference type="OrthoDB" id="2592518at2"/>
<evidence type="ECO:0000313" key="11">
    <source>
        <dbReference type="EMBL" id="RNA69413.1"/>
    </source>
</evidence>
<dbReference type="PROSITE" id="PS51257">
    <property type="entry name" value="PROKAR_LIPOPROTEIN"/>
    <property type="match status" value="1"/>
</dbReference>
<comment type="subcellular location">
    <subcellularLocation>
        <location evidence="1">Membrane</location>
        <topology evidence="1">Lipid-anchor</topology>
    </subcellularLocation>
</comment>
<feature type="coiled-coil region" evidence="8">
    <location>
        <begin position="298"/>
        <end position="325"/>
    </location>
</feature>
<feature type="domain" description="Spore germination GerAC-like C-terminal" evidence="9">
    <location>
        <begin position="206"/>
        <end position="366"/>
    </location>
</feature>
<name>A0A3M7TVE0_9BACI</name>
<dbReference type="Proteomes" id="UP000278746">
    <property type="component" value="Unassembled WGS sequence"/>
</dbReference>
<dbReference type="RefSeq" id="WP_122896933.1">
    <property type="nucleotide sequence ID" value="NZ_RHIB01000001.1"/>
</dbReference>
<dbReference type="PANTHER" id="PTHR35789:SF1">
    <property type="entry name" value="SPORE GERMINATION PROTEIN B3"/>
    <property type="match status" value="1"/>
</dbReference>
<keyword evidence="5" id="KW-0472">Membrane</keyword>
<comment type="caution">
    <text evidence="11">The sequence shown here is derived from an EMBL/GenBank/DDBJ whole genome shotgun (WGS) entry which is preliminary data.</text>
</comment>
<reference evidence="11 12" key="1">
    <citation type="submission" date="2018-10" db="EMBL/GenBank/DDBJ databases">
        <title>Bacillus Keqinensis sp. nov., a moderately halophilic bacterium isolated from a saline-alkaline lake.</title>
        <authorList>
            <person name="Wang H."/>
        </authorList>
    </citation>
    <scope>NUCLEOTIDE SEQUENCE [LARGE SCALE GENOMIC DNA]</scope>
    <source>
        <strain evidence="11 12">KQ-3</strain>
    </source>
</reference>
<keyword evidence="4" id="KW-0732">Signal</keyword>
<evidence type="ECO:0000313" key="12">
    <source>
        <dbReference type="Proteomes" id="UP000278746"/>
    </source>
</evidence>
<dbReference type="GO" id="GO:0009847">
    <property type="term" value="P:spore germination"/>
    <property type="evidence" value="ECO:0007669"/>
    <property type="project" value="InterPro"/>
</dbReference>
<protein>
    <submittedName>
        <fullName evidence="11">Ger(X)C family spore germination protein</fullName>
    </submittedName>
</protein>
<dbReference type="GO" id="GO:0016020">
    <property type="term" value="C:membrane"/>
    <property type="evidence" value="ECO:0007669"/>
    <property type="project" value="UniProtKB-SubCell"/>
</dbReference>
<dbReference type="InterPro" id="IPR038501">
    <property type="entry name" value="Spore_GerAC_C_sf"/>
</dbReference>
<evidence type="ECO:0000256" key="7">
    <source>
        <dbReference type="ARBA" id="ARBA00023288"/>
    </source>
</evidence>
<dbReference type="AlphaFoldDB" id="A0A3M7TVE0"/>
<keyword evidence="3" id="KW-0309">Germination</keyword>
<evidence type="ECO:0000256" key="4">
    <source>
        <dbReference type="ARBA" id="ARBA00022729"/>
    </source>
</evidence>
<dbReference type="Gene3D" id="3.30.300.210">
    <property type="entry name" value="Nutrient germinant receptor protein C, domain 3"/>
    <property type="match status" value="1"/>
</dbReference>
<keyword evidence="6" id="KW-0564">Palmitate</keyword>
<keyword evidence="7" id="KW-0449">Lipoprotein</keyword>
<dbReference type="Pfam" id="PF25198">
    <property type="entry name" value="Spore_GerAC_N"/>
    <property type="match status" value="1"/>
</dbReference>
<evidence type="ECO:0000256" key="5">
    <source>
        <dbReference type="ARBA" id="ARBA00023136"/>
    </source>
</evidence>
<evidence type="ECO:0000256" key="6">
    <source>
        <dbReference type="ARBA" id="ARBA00023139"/>
    </source>
</evidence>
<feature type="domain" description="Spore germination protein N-terminal" evidence="10">
    <location>
        <begin position="33"/>
        <end position="196"/>
    </location>
</feature>
<evidence type="ECO:0000256" key="2">
    <source>
        <dbReference type="ARBA" id="ARBA00007886"/>
    </source>
</evidence>
<keyword evidence="12" id="KW-1185">Reference proteome</keyword>
<evidence type="ECO:0000256" key="8">
    <source>
        <dbReference type="SAM" id="Coils"/>
    </source>
</evidence>
<organism evidence="11 12">
    <name type="scientific">Alteribacter keqinensis</name>
    <dbReference type="NCBI Taxonomy" id="2483800"/>
    <lineage>
        <taxon>Bacteria</taxon>
        <taxon>Bacillati</taxon>
        <taxon>Bacillota</taxon>
        <taxon>Bacilli</taxon>
        <taxon>Bacillales</taxon>
        <taxon>Bacillaceae</taxon>
        <taxon>Alteribacter</taxon>
    </lineage>
</organism>
<proteinExistence type="inferred from homology"/>
<evidence type="ECO:0000259" key="10">
    <source>
        <dbReference type="Pfam" id="PF25198"/>
    </source>
</evidence>
<evidence type="ECO:0000259" key="9">
    <source>
        <dbReference type="Pfam" id="PF05504"/>
    </source>
</evidence>
<comment type="similarity">
    <text evidence="2">Belongs to the GerABKC lipoprotein family.</text>
</comment>
<dbReference type="InterPro" id="IPR046953">
    <property type="entry name" value="Spore_GerAC-like_C"/>
</dbReference>